<keyword evidence="1" id="KW-0812">Transmembrane</keyword>
<proteinExistence type="predicted"/>
<name>A0A226CUP2_FOLCA</name>
<accession>A0A226CUP2</accession>
<dbReference type="EMBL" id="LNIX01000064">
    <property type="protein sequence ID" value="OXA37135.1"/>
    <property type="molecule type" value="Genomic_DNA"/>
</dbReference>
<dbReference type="Proteomes" id="UP000198287">
    <property type="component" value="Unassembled WGS sequence"/>
</dbReference>
<sequence>MDDHFRVVLLWQKLYIDCYPFLYKLPIRIRATKGRIHVVIVQRPFDRVQTMIPLLIMVAEMILLVWAASIIGPGLARPAMDVRIWAWSFCVVLGLCGVCIYYLWLVEGKETLVFWANEMLQLELDLKSETNHSLKDNSHGQTHLDELNLLGFKLGVWIAYLLTPIATVIIMALGLDPLYYIAERIFIICLVTIYTAIYSAELVVQLVRKVVARNWRKIQTGLSARHIRLYVIIQLAVQAVADMVKVTSLVAILAAAAVLVSITFVSVKLGHELPIYLVVVLASAGVFGFLMAKALLTKAGRMFKNLVELLGSFKGVEILKGMTPSVKMAYMRDVGRLSLIKIPIGVGNMVFATVNRNTNVDLSRLFIDATVNVLLLF</sequence>
<keyword evidence="1" id="KW-0472">Membrane</keyword>
<feature type="transmembrane region" description="Helical" evidence="1">
    <location>
        <begin position="51"/>
        <end position="72"/>
    </location>
</feature>
<feature type="transmembrane region" description="Helical" evidence="1">
    <location>
        <begin position="84"/>
        <end position="104"/>
    </location>
</feature>
<gene>
    <name evidence="2" type="ORF">Fcan01_28111</name>
</gene>
<comment type="caution">
    <text evidence="2">The sequence shown here is derived from an EMBL/GenBank/DDBJ whole genome shotgun (WGS) entry which is preliminary data.</text>
</comment>
<reference evidence="2 3" key="1">
    <citation type="submission" date="2015-12" db="EMBL/GenBank/DDBJ databases">
        <title>The genome of Folsomia candida.</title>
        <authorList>
            <person name="Faddeeva A."/>
            <person name="Derks M.F."/>
            <person name="Anvar Y."/>
            <person name="Smit S."/>
            <person name="Van Straalen N."/>
            <person name="Roelofs D."/>
        </authorList>
    </citation>
    <scope>NUCLEOTIDE SEQUENCE [LARGE SCALE GENOMIC DNA]</scope>
    <source>
        <strain evidence="2 3">VU population</strain>
        <tissue evidence="2">Whole body</tissue>
    </source>
</reference>
<evidence type="ECO:0000313" key="2">
    <source>
        <dbReference type="EMBL" id="OXA37135.1"/>
    </source>
</evidence>
<evidence type="ECO:0000256" key="1">
    <source>
        <dbReference type="SAM" id="Phobius"/>
    </source>
</evidence>
<protein>
    <submittedName>
        <fullName evidence="2">Uncharacterized protein</fullName>
    </submittedName>
</protein>
<evidence type="ECO:0000313" key="3">
    <source>
        <dbReference type="Proteomes" id="UP000198287"/>
    </source>
</evidence>
<feature type="transmembrane region" description="Helical" evidence="1">
    <location>
        <begin position="249"/>
        <end position="267"/>
    </location>
</feature>
<dbReference type="AlphaFoldDB" id="A0A226CUP2"/>
<keyword evidence="3" id="KW-1185">Reference proteome</keyword>
<feature type="transmembrane region" description="Helical" evidence="1">
    <location>
        <begin position="185"/>
        <end position="207"/>
    </location>
</feature>
<organism evidence="2 3">
    <name type="scientific">Folsomia candida</name>
    <name type="common">Springtail</name>
    <dbReference type="NCBI Taxonomy" id="158441"/>
    <lineage>
        <taxon>Eukaryota</taxon>
        <taxon>Metazoa</taxon>
        <taxon>Ecdysozoa</taxon>
        <taxon>Arthropoda</taxon>
        <taxon>Hexapoda</taxon>
        <taxon>Collembola</taxon>
        <taxon>Entomobryomorpha</taxon>
        <taxon>Isotomoidea</taxon>
        <taxon>Isotomidae</taxon>
        <taxon>Proisotominae</taxon>
        <taxon>Folsomia</taxon>
    </lineage>
</organism>
<feature type="transmembrane region" description="Helical" evidence="1">
    <location>
        <begin position="273"/>
        <end position="296"/>
    </location>
</feature>
<feature type="transmembrane region" description="Helical" evidence="1">
    <location>
        <begin position="154"/>
        <end position="173"/>
    </location>
</feature>
<keyword evidence="1" id="KW-1133">Transmembrane helix</keyword>